<gene>
    <name evidence="2" type="ORF">K8N75_07590</name>
</gene>
<feature type="repeat" description="TPR" evidence="1">
    <location>
        <begin position="74"/>
        <end position="107"/>
    </location>
</feature>
<dbReference type="EMBL" id="JAIOUQ010000008">
    <property type="protein sequence ID" value="MBZ2165899.1"/>
    <property type="molecule type" value="Genomic_DNA"/>
</dbReference>
<dbReference type="SMART" id="SM00028">
    <property type="entry name" value="TPR"/>
    <property type="match status" value="3"/>
</dbReference>
<sequence length="267" mass="30986">MSKKSVVGLYSKDLMYYELGDPDRALEIINHLLYLEPDDIFSLILKLIIYRKQGSPQTAMKICKRIIEIDEKNALAWANMAWLYYTENQYEKVIEAAKKSLNIDPDNADANAYALFYGSKAAKKTENLNLASEWEEKLSDLNVKKIIREKDLQTKLIKEPWRIEKVLGKDIKFKEKEYALKDRKRIDLLYKSIITGDFIIFELKVVPATSKTYKQITGYMDAIKTIEPEKNVKGIVLSLGYDKTFKNLIDKNPHVSQMDFRKLGLEV</sequence>
<comment type="caution">
    <text evidence="2">The sequence shown here is derived from an EMBL/GenBank/DDBJ whole genome shotgun (WGS) entry which is preliminary data.</text>
</comment>
<dbReference type="Proteomes" id="UP000825933">
    <property type="component" value="Unassembled WGS sequence"/>
</dbReference>
<dbReference type="RefSeq" id="WP_223791493.1">
    <property type="nucleotide sequence ID" value="NZ_JAIOUQ010000008.1"/>
</dbReference>
<proteinExistence type="predicted"/>
<protein>
    <submittedName>
        <fullName evidence="2">Tetratricopeptide repeat protein</fullName>
    </submittedName>
</protein>
<dbReference type="InterPro" id="IPR019734">
    <property type="entry name" value="TPR_rpt"/>
</dbReference>
<dbReference type="AlphaFoldDB" id="A0A8T5UYU0"/>
<keyword evidence="1" id="KW-0802">TPR repeat</keyword>
<evidence type="ECO:0000313" key="3">
    <source>
        <dbReference type="Proteomes" id="UP000825933"/>
    </source>
</evidence>
<evidence type="ECO:0000313" key="2">
    <source>
        <dbReference type="EMBL" id="MBZ2165899.1"/>
    </source>
</evidence>
<reference evidence="3" key="1">
    <citation type="journal article" date="2022" name="Microbiol. Resour. Announc.">
        <title>Draft Genome Sequence of a Methanogenic Archaeon from West Spitsbergen Permafrost.</title>
        <authorList>
            <person name="Trubitsyn V."/>
            <person name="Rivkina E."/>
            <person name="Shcherbakova V."/>
        </authorList>
    </citation>
    <scope>NUCLEOTIDE SEQUENCE [LARGE SCALE GENOMIC DNA]</scope>
    <source>
        <strain evidence="3">VT</strain>
    </source>
</reference>
<accession>A0A8T5UYU0</accession>
<dbReference type="Gene3D" id="3.40.1350.10">
    <property type="match status" value="1"/>
</dbReference>
<dbReference type="SUPFAM" id="SSF48452">
    <property type="entry name" value="TPR-like"/>
    <property type="match status" value="1"/>
</dbReference>
<dbReference type="GO" id="GO:0003676">
    <property type="term" value="F:nucleic acid binding"/>
    <property type="evidence" value="ECO:0007669"/>
    <property type="project" value="InterPro"/>
</dbReference>
<dbReference type="Pfam" id="PF14559">
    <property type="entry name" value="TPR_19"/>
    <property type="match status" value="1"/>
</dbReference>
<dbReference type="PROSITE" id="PS50005">
    <property type="entry name" value="TPR"/>
    <property type="match status" value="1"/>
</dbReference>
<name>A0A8T5UYU0_9EURY</name>
<dbReference type="InterPro" id="IPR011990">
    <property type="entry name" value="TPR-like_helical_dom_sf"/>
</dbReference>
<keyword evidence="3" id="KW-1185">Reference proteome</keyword>
<evidence type="ECO:0000256" key="1">
    <source>
        <dbReference type="PROSITE-ProRule" id="PRU00339"/>
    </source>
</evidence>
<dbReference type="InterPro" id="IPR011856">
    <property type="entry name" value="tRNA_endonuc-like_dom_sf"/>
</dbReference>
<organism evidence="2 3">
    <name type="scientific">Methanobacterium spitsbergense</name>
    <dbReference type="NCBI Taxonomy" id="2874285"/>
    <lineage>
        <taxon>Archaea</taxon>
        <taxon>Methanobacteriati</taxon>
        <taxon>Methanobacteriota</taxon>
        <taxon>Methanomada group</taxon>
        <taxon>Methanobacteria</taxon>
        <taxon>Methanobacteriales</taxon>
        <taxon>Methanobacteriaceae</taxon>
        <taxon>Methanobacterium</taxon>
    </lineage>
</organism>
<dbReference type="Gene3D" id="1.25.40.10">
    <property type="entry name" value="Tetratricopeptide repeat domain"/>
    <property type="match status" value="1"/>
</dbReference>